<feature type="binding site" evidence="13">
    <location>
        <position position="209"/>
    </location>
    <ligand>
        <name>substrate</name>
    </ligand>
</feature>
<evidence type="ECO:0000256" key="5">
    <source>
        <dbReference type="ARBA" id="ARBA00011944"/>
    </source>
</evidence>
<feature type="domain" description="Quinolinate phosphoribosyl transferase C-terminal" evidence="14">
    <location>
        <begin position="122"/>
        <end position="292"/>
    </location>
</feature>
<keyword evidence="6" id="KW-0662">Pyridine nucleotide biosynthesis</keyword>
<evidence type="ECO:0000256" key="10">
    <source>
        <dbReference type="ARBA" id="ARBA00047445"/>
    </source>
</evidence>
<dbReference type="Gene3D" id="3.20.20.70">
    <property type="entry name" value="Aldolase class I"/>
    <property type="match status" value="1"/>
</dbReference>
<sequence>MKPQPTPPPWGHPETLACRRLVELALAEDIGPAGDRTSLALIDSEAEATAAFVARRAGVVAGLPAVELVCLAVDPKLILSPRVADGTLLRRGMILATLSGPLRSILKAERTALNFLQHLSGIATLTRRFVRRTQGTQARIYDTRKTLPGWRVLQKYAVRMGGGYNHRMSLSEGILIKDNHLAALGGQVQRAIELAQRYSGNVELPVEIEVENWEQFEQALAARPDIIMLDNMSVPWIRRAVRRRQQAAPQVQLEASGGITLTTVREIARTGVDRISVGALTHSAPALDIALDYNSSP</sequence>
<dbReference type="InterPro" id="IPR004393">
    <property type="entry name" value="NadC"/>
</dbReference>
<dbReference type="InterPro" id="IPR037128">
    <property type="entry name" value="Quinolinate_PRibosylTase_N_sf"/>
</dbReference>
<name>A0A7V9AC68_9BACT</name>
<evidence type="ECO:0000256" key="8">
    <source>
        <dbReference type="ARBA" id="ARBA00022679"/>
    </source>
</evidence>
<dbReference type="GO" id="GO:0005737">
    <property type="term" value="C:cytoplasm"/>
    <property type="evidence" value="ECO:0007669"/>
    <property type="project" value="TreeGrafter"/>
</dbReference>
<dbReference type="NCBIfam" id="TIGR00078">
    <property type="entry name" value="nadC"/>
    <property type="match status" value="1"/>
</dbReference>
<dbReference type="GO" id="GO:0004514">
    <property type="term" value="F:nicotinate-nucleotide diphosphorylase (carboxylating) activity"/>
    <property type="evidence" value="ECO:0007669"/>
    <property type="project" value="UniProtKB-EC"/>
</dbReference>
<gene>
    <name evidence="16" type="primary">nadC</name>
    <name evidence="16" type="ORF">H0921_09930</name>
</gene>
<feature type="domain" description="Quinolinate phosphoribosyl transferase N-terminal" evidence="15">
    <location>
        <begin position="35"/>
        <end position="120"/>
    </location>
</feature>
<evidence type="ECO:0000313" key="16">
    <source>
        <dbReference type="EMBL" id="MBA2226477.1"/>
    </source>
</evidence>
<evidence type="ECO:0000256" key="2">
    <source>
        <dbReference type="ARBA" id="ARBA00004893"/>
    </source>
</evidence>
<organism evidence="16 17">
    <name type="scientific">Thermogemmata fonticola</name>
    <dbReference type="NCBI Taxonomy" id="2755323"/>
    <lineage>
        <taxon>Bacteria</taxon>
        <taxon>Pseudomonadati</taxon>
        <taxon>Planctomycetota</taxon>
        <taxon>Planctomycetia</taxon>
        <taxon>Gemmatales</taxon>
        <taxon>Gemmataceae</taxon>
        <taxon>Thermogemmata</taxon>
    </lineage>
</organism>
<dbReference type="InterPro" id="IPR027277">
    <property type="entry name" value="NadC/ModD"/>
</dbReference>
<dbReference type="Gene3D" id="3.90.1170.20">
    <property type="entry name" value="Quinolinate phosphoribosyl transferase, N-terminal domain"/>
    <property type="match status" value="1"/>
</dbReference>
<evidence type="ECO:0000256" key="11">
    <source>
        <dbReference type="ARBA" id="ARBA00069173"/>
    </source>
</evidence>
<dbReference type="PANTHER" id="PTHR32179:SF3">
    <property type="entry name" value="NICOTINATE-NUCLEOTIDE PYROPHOSPHORYLASE [CARBOXYLATING]"/>
    <property type="match status" value="1"/>
</dbReference>
<comment type="caution">
    <text evidence="16">The sequence shown here is derived from an EMBL/GenBank/DDBJ whole genome shotgun (WGS) entry which is preliminary data.</text>
</comment>
<keyword evidence="7 12" id="KW-0328">Glycosyltransferase</keyword>
<dbReference type="InterPro" id="IPR022412">
    <property type="entry name" value="Quinolinate_PRibosylTrfase_N"/>
</dbReference>
<evidence type="ECO:0000256" key="6">
    <source>
        <dbReference type="ARBA" id="ARBA00022642"/>
    </source>
</evidence>
<dbReference type="AlphaFoldDB" id="A0A7V9AC68"/>
<feature type="binding site" evidence="13">
    <location>
        <position position="110"/>
    </location>
    <ligand>
        <name>substrate</name>
    </ligand>
</feature>
<evidence type="ECO:0000259" key="14">
    <source>
        <dbReference type="Pfam" id="PF01729"/>
    </source>
</evidence>
<feature type="binding site" evidence="13">
    <location>
        <begin position="256"/>
        <end position="258"/>
    </location>
    <ligand>
        <name>substrate</name>
    </ligand>
</feature>
<comment type="subunit">
    <text evidence="4">Hexamer formed by 3 homodimers.</text>
</comment>
<evidence type="ECO:0000259" key="15">
    <source>
        <dbReference type="Pfam" id="PF02749"/>
    </source>
</evidence>
<comment type="function">
    <text evidence="1">Involved in the catabolism of quinolinic acid (QA).</text>
</comment>
<dbReference type="PIRSF" id="PIRSF006250">
    <property type="entry name" value="NadC_ModD"/>
    <property type="match status" value="1"/>
</dbReference>
<evidence type="ECO:0000313" key="17">
    <source>
        <dbReference type="Proteomes" id="UP000542342"/>
    </source>
</evidence>
<comment type="similarity">
    <text evidence="3 12">Belongs to the NadC/ModD family.</text>
</comment>
<dbReference type="EC" id="2.4.2.19" evidence="5"/>
<dbReference type="CDD" id="cd01572">
    <property type="entry name" value="QPRTase"/>
    <property type="match status" value="1"/>
</dbReference>
<comment type="pathway">
    <text evidence="2">Cofactor biosynthesis; NAD(+) biosynthesis; nicotinate D-ribonucleotide from quinolinate: step 1/1.</text>
</comment>
<dbReference type="InterPro" id="IPR002638">
    <property type="entry name" value="Quinolinate_PRibosylTrfase_C"/>
</dbReference>
<evidence type="ECO:0000256" key="3">
    <source>
        <dbReference type="ARBA" id="ARBA00009400"/>
    </source>
</evidence>
<evidence type="ECO:0000256" key="12">
    <source>
        <dbReference type="PIRNR" id="PIRNR006250"/>
    </source>
</evidence>
<dbReference type="SUPFAM" id="SSF54675">
    <property type="entry name" value="Nicotinate/Quinolinate PRTase N-terminal domain-like"/>
    <property type="match status" value="1"/>
</dbReference>
<dbReference type="UniPathway" id="UPA00253">
    <property type="reaction ID" value="UER00331"/>
</dbReference>
<keyword evidence="8 12" id="KW-0808">Transferase</keyword>
<dbReference type="EMBL" id="JACEFB010000006">
    <property type="protein sequence ID" value="MBA2226477.1"/>
    <property type="molecule type" value="Genomic_DNA"/>
</dbReference>
<dbReference type="FunFam" id="3.20.20.70:FF:000030">
    <property type="entry name" value="Nicotinate-nucleotide pyrophosphorylase, carboxylating"/>
    <property type="match status" value="1"/>
</dbReference>
<dbReference type="InterPro" id="IPR013785">
    <property type="entry name" value="Aldolase_TIM"/>
</dbReference>
<proteinExistence type="inferred from homology"/>
<dbReference type="Pfam" id="PF02749">
    <property type="entry name" value="QRPTase_N"/>
    <property type="match status" value="1"/>
</dbReference>
<dbReference type="FunFam" id="3.90.1170.20:FF:000001">
    <property type="entry name" value="Nicotinate-nucleotide diphosphorylase (Carboxylating)"/>
    <property type="match status" value="1"/>
</dbReference>
<keyword evidence="17" id="KW-1185">Reference proteome</keyword>
<accession>A0A7V9AC68</accession>
<feature type="binding site" evidence="13">
    <location>
        <position position="230"/>
    </location>
    <ligand>
        <name>substrate</name>
    </ligand>
</feature>
<comment type="catalytic activity">
    <reaction evidence="10">
        <text>nicotinate beta-D-ribonucleotide + CO2 + diphosphate = quinolinate + 5-phospho-alpha-D-ribose 1-diphosphate + 2 H(+)</text>
        <dbReference type="Rhea" id="RHEA:12733"/>
        <dbReference type="ChEBI" id="CHEBI:15378"/>
        <dbReference type="ChEBI" id="CHEBI:16526"/>
        <dbReference type="ChEBI" id="CHEBI:29959"/>
        <dbReference type="ChEBI" id="CHEBI:33019"/>
        <dbReference type="ChEBI" id="CHEBI:57502"/>
        <dbReference type="ChEBI" id="CHEBI:58017"/>
        <dbReference type="EC" id="2.4.2.19"/>
    </reaction>
</comment>
<protein>
    <recommendedName>
        <fullName evidence="11">Probable nicotinate-nucleotide pyrophosphorylase [carboxylating]</fullName>
        <ecNumber evidence="5">2.4.2.19</ecNumber>
    </recommendedName>
    <alternativeName>
        <fullName evidence="9">Quinolinate phosphoribosyltransferase [decarboxylating]</fullName>
    </alternativeName>
</protein>
<evidence type="ECO:0000256" key="7">
    <source>
        <dbReference type="ARBA" id="ARBA00022676"/>
    </source>
</evidence>
<feature type="binding site" evidence="13">
    <location>
        <position position="177"/>
    </location>
    <ligand>
        <name>substrate</name>
    </ligand>
</feature>
<evidence type="ECO:0000256" key="1">
    <source>
        <dbReference type="ARBA" id="ARBA00003237"/>
    </source>
</evidence>
<evidence type="ECO:0000256" key="13">
    <source>
        <dbReference type="PIRSR" id="PIRSR006250-1"/>
    </source>
</evidence>
<dbReference type="GO" id="GO:0009435">
    <property type="term" value="P:NAD+ biosynthetic process"/>
    <property type="evidence" value="ECO:0007669"/>
    <property type="project" value="UniProtKB-UniPathway"/>
</dbReference>
<feature type="binding site" evidence="13">
    <location>
        <begin position="143"/>
        <end position="145"/>
    </location>
    <ligand>
        <name>substrate</name>
    </ligand>
</feature>
<evidence type="ECO:0000256" key="9">
    <source>
        <dbReference type="ARBA" id="ARBA00033102"/>
    </source>
</evidence>
<dbReference type="GO" id="GO:0034213">
    <property type="term" value="P:quinolinate catabolic process"/>
    <property type="evidence" value="ECO:0007669"/>
    <property type="project" value="TreeGrafter"/>
</dbReference>
<evidence type="ECO:0000256" key="4">
    <source>
        <dbReference type="ARBA" id="ARBA00011218"/>
    </source>
</evidence>
<reference evidence="16 17" key="1">
    <citation type="submission" date="2020-07" db="EMBL/GenBank/DDBJ databases">
        <title>Thermogemmata thermophila gen. nov., sp. nov., a novel moderate thermophilic planctomycete from a Kamchatka hot spring.</title>
        <authorList>
            <person name="Elcheninov A.G."/>
            <person name="Podosokorskaya O.A."/>
            <person name="Kovaleva O.L."/>
            <person name="Novikov A."/>
            <person name="Bonch-Osmolovskaya E.A."/>
            <person name="Toshchakov S.V."/>
            <person name="Kublanov I.V."/>
        </authorList>
    </citation>
    <scope>NUCLEOTIDE SEQUENCE [LARGE SCALE GENOMIC DNA]</scope>
    <source>
        <strain evidence="16 17">2918</strain>
    </source>
</reference>
<dbReference type="Pfam" id="PF01729">
    <property type="entry name" value="QRPTase_C"/>
    <property type="match status" value="1"/>
</dbReference>
<dbReference type="PANTHER" id="PTHR32179">
    <property type="entry name" value="NICOTINATE-NUCLEOTIDE PYROPHOSPHORYLASE [CARBOXYLATING]"/>
    <property type="match status" value="1"/>
</dbReference>
<feature type="binding site" evidence="13">
    <location>
        <position position="167"/>
    </location>
    <ligand>
        <name>substrate</name>
    </ligand>
</feature>
<dbReference type="InterPro" id="IPR036068">
    <property type="entry name" value="Nicotinate_pribotase-like_C"/>
</dbReference>
<dbReference type="SUPFAM" id="SSF51690">
    <property type="entry name" value="Nicotinate/Quinolinate PRTase C-terminal domain-like"/>
    <property type="match status" value="1"/>
</dbReference>
<dbReference type="Proteomes" id="UP000542342">
    <property type="component" value="Unassembled WGS sequence"/>
</dbReference>
<feature type="binding site" evidence="13">
    <location>
        <begin position="277"/>
        <end position="279"/>
    </location>
    <ligand>
        <name>substrate</name>
    </ligand>
</feature>